<feature type="region of interest" description="Disordered" evidence="1">
    <location>
        <begin position="420"/>
        <end position="439"/>
    </location>
</feature>
<evidence type="ECO:0000256" key="1">
    <source>
        <dbReference type="SAM" id="MobiDB-lite"/>
    </source>
</evidence>
<proteinExistence type="predicted"/>
<feature type="region of interest" description="Disordered" evidence="1">
    <location>
        <begin position="62"/>
        <end position="86"/>
    </location>
</feature>
<dbReference type="VEuPathDB" id="VectorBase:ACUA028073"/>
<feature type="region of interest" description="Disordered" evidence="1">
    <location>
        <begin position="453"/>
        <end position="546"/>
    </location>
</feature>
<feature type="compositionally biased region" description="Low complexity" evidence="1">
    <location>
        <begin position="268"/>
        <end position="282"/>
    </location>
</feature>
<feature type="compositionally biased region" description="Low complexity" evidence="1">
    <location>
        <begin position="400"/>
        <end position="412"/>
    </location>
</feature>
<feature type="region of interest" description="Disordered" evidence="1">
    <location>
        <begin position="369"/>
        <end position="412"/>
    </location>
</feature>
<dbReference type="EnsemblMetazoa" id="ACUA028073-RA">
    <property type="protein sequence ID" value="ACUA028073-PA"/>
    <property type="gene ID" value="ACUA028073"/>
</dbReference>
<feature type="region of interest" description="Disordered" evidence="1">
    <location>
        <begin position="312"/>
        <end position="351"/>
    </location>
</feature>
<sequence>MASNPSSKISPSSKYPYPKGSSVTGISHHSPGSSGLSTHQQIIQQQERERERVMLYAAAAHGGGLPIDHPHHPMHQHHHRGIPASMGDGKMLEFKAPENFRYDPRATNSNTPGNVPPMLDTSAAVLQSHSRSSSTNSLDSIPVADYGSTSGGNVRYSGQQQPIPLVTHSPGVGSQGSSTQQGGNNSRPGSTSSQPDYTQVSPAKMALRRHLSQEKLTHPSAGGTAGGAIGGAGGLGTAKTIGDLVNGEIERTLEISNQSIINAAINMSSHQQQPSTTPGNASGPPPSGGNTVINTNVQRPERVSIRLLEEGGHVAAGGPPPPPGGNSGGTYSPISRPGSVGDTSSKSPVHHLHGQSNLASLVQVAAYNPKTGNHKSSSGSSTTVPNSIVSPHGSSQRQYSPAPGSSSVAGAPGVVYQQPISRGHDRHHSGDALPYMPLPRADMKPYLESYFSDDHKRQQQLHQQQQQQLQHPAQLPSPSSMSSTGMGHHHHQQQQHIQHHPSLAMHRGNHPVDLHRGPVVMSESGMIPRTMDESRMDRLNGGQPLE</sequence>
<reference evidence="3" key="1">
    <citation type="submission" date="2013-09" db="EMBL/GenBank/DDBJ databases">
        <title>The Genome Sequence of Anopheles culicifacies species A.</title>
        <authorList>
            <consortium name="The Broad Institute Genomics Platform"/>
            <person name="Neafsey D.E."/>
            <person name="Besansky N."/>
            <person name="Howell P."/>
            <person name="Walton C."/>
            <person name="Young S.K."/>
            <person name="Zeng Q."/>
            <person name="Gargeya S."/>
            <person name="Fitzgerald M."/>
            <person name="Haas B."/>
            <person name="Abouelleil A."/>
            <person name="Allen A.W."/>
            <person name="Alvarado L."/>
            <person name="Arachchi H.M."/>
            <person name="Berlin A.M."/>
            <person name="Chapman S.B."/>
            <person name="Gainer-Dewar J."/>
            <person name="Goldberg J."/>
            <person name="Griggs A."/>
            <person name="Gujja S."/>
            <person name="Hansen M."/>
            <person name="Howarth C."/>
            <person name="Imamovic A."/>
            <person name="Ireland A."/>
            <person name="Larimer J."/>
            <person name="McCowan C."/>
            <person name="Murphy C."/>
            <person name="Pearson M."/>
            <person name="Poon T.W."/>
            <person name="Priest M."/>
            <person name="Roberts A."/>
            <person name="Saif S."/>
            <person name="Shea T."/>
            <person name="Sisk P."/>
            <person name="Sykes S."/>
            <person name="Wortman J."/>
            <person name="Nusbaum C."/>
            <person name="Birren B."/>
        </authorList>
    </citation>
    <scope>NUCLEOTIDE SEQUENCE [LARGE SCALE GENOMIC DNA]</scope>
    <source>
        <strain evidence="3">A-37</strain>
    </source>
</reference>
<feature type="compositionally biased region" description="Basic residues" evidence="1">
    <location>
        <begin position="487"/>
        <end position="499"/>
    </location>
</feature>
<feature type="region of interest" description="Disordered" evidence="1">
    <location>
        <begin position="1"/>
        <end position="49"/>
    </location>
</feature>
<dbReference type="EMBL" id="AXCM01021523">
    <property type="status" value="NOT_ANNOTATED_CDS"/>
    <property type="molecule type" value="Genomic_DNA"/>
</dbReference>
<feature type="region of interest" description="Disordered" evidence="1">
    <location>
        <begin position="268"/>
        <end position="294"/>
    </location>
</feature>
<feature type="compositionally biased region" description="Polar residues" evidence="1">
    <location>
        <begin position="147"/>
        <end position="162"/>
    </location>
</feature>
<feature type="compositionally biased region" description="Low complexity" evidence="1">
    <location>
        <begin position="1"/>
        <end position="22"/>
    </location>
</feature>
<evidence type="ECO:0000313" key="3">
    <source>
        <dbReference type="Proteomes" id="UP000075883"/>
    </source>
</evidence>
<feature type="region of interest" description="Disordered" evidence="1">
    <location>
        <begin position="125"/>
        <end position="199"/>
    </location>
</feature>
<organism evidence="2 3">
    <name type="scientific">Anopheles culicifacies</name>
    <dbReference type="NCBI Taxonomy" id="139723"/>
    <lineage>
        <taxon>Eukaryota</taxon>
        <taxon>Metazoa</taxon>
        <taxon>Ecdysozoa</taxon>
        <taxon>Arthropoda</taxon>
        <taxon>Hexapoda</taxon>
        <taxon>Insecta</taxon>
        <taxon>Pterygota</taxon>
        <taxon>Neoptera</taxon>
        <taxon>Endopterygota</taxon>
        <taxon>Diptera</taxon>
        <taxon>Nematocera</taxon>
        <taxon>Culicoidea</taxon>
        <taxon>Culicidae</taxon>
        <taxon>Anophelinae</taxon>
        <taxon>Anopheles</taxon>
        <taxon>culicifacies species complex</taxon>
    </lineage>
</organism>
<feature type="compositionally biased region" description="Polar residues" evidence="1">
    <location>
        <begin position="187"/>
        <end position="199"/>
    </location>
</feature>
<feature type="compositionally biased region" description="Polar residues" evidence="1">
    <location>
        <begin position="23"/>
        <end position="39"/>
    </location>
</feature>
<dbReference type="AlphaFoldDB" id="A0A182MWM1"/>
<keyword evidence="3" id="KW-1185">Reference proteome</keyword>
<feature type="compositionally biased region" description="Polar residues" evidence="1">
    <location>
        <begin position="382"/>
        <end position="399"/>
    </location>
</feature>
<evidence type="ECO:0000313" key="2">
    <source>
        <dbReference type="EnsemblMetazoa" id="ACUA028073-PA"/>
    </source>
</evidence>
<protein>
    <submittedName>
        <fullName evidence="2">Uncharacterized protein</fullName>
    </submittedName>
</protein>
<name>A0A182MWM1_9DIPT</name>
<accession>A0A182MWM1</accession>
<feature type="compositionally biased region" description="Low complexity" evidence="1">
    <location>
        <begin position="460"/>
        <end position="486"/>
    </location>
</feature>
<dbReference type="Proteomes" id="UP000075883">
    <property type="component" value="Unassembled WGS sequence"/>
</dbReference>
<feature type="compositionally biased region" description="Low complexity" evidence="1">
    <location>
        <begin position="169"/>
        <end position="186"/>
    </location>
</feature>
<feature type="compositionally biased region" description="Polar residues" evidence="1">
    <location>
        <begin position="125"/>
        <end position="139"/>
    </location>
</feature>
<feature type="compositionally biased region" description="Basic residues" evidence="1">
    <location>
        <begin position="72"/>
        <end position="81"/>
    </location>
</feature>
<dbReference type="STRING" id="139723.A0A182MWM1"/>
<reference evidence="2" key="2">
    <citation type="submission" date="2020-05" db="UniProtKB">
        <authorList>
            <consortium name="EnsemblMetazoa"/>
        </authorList>
    </citation>
    <scope>IDENTIFICATION</scope>
    <source>
        <strain evidence="2">A-37</strain>
    </source>
</reference>